<dbReference type="InterPro" id="IPR001304">
    <property type="entry name" value="C-type_lectin-like"/>
</dbReference>
<name>A0AAV1PPT9_SCOSC</name>
<sequence length="286" mass="32042">MSNFLALPEAEAKDQIVKSHLVKRSKSCPAGWTEFNGHCFHYDPRNMNWAKAERSCQSMNANLASNKNMQYGVHVQLYEYEADYSNDCNFDACVRKTLCVLSQVNKFCLKPAGPHIDFRAKLEPLTQQEKALKIERSASCPGGWTGFKSRCFLFVPTSMKWADAEKHCQSHGGNLASVHSFDEHHVIQSMIQKVTQSYPLTWLGGSDAQQEGTWFWSDGTPFSLTYWSPGQPDGGKSANCLVMNFGGGKKFDDQPCHHKRQFVCAKKCMISQDGTDTCNVMTTGVV</sequence>
<gene>
    <name evidence="2" type="ORF">FSCOSCO3_A011655</name>
</gene>
<dbReference type="InterPro" id="IPR016186">
    <property type="entry name" value="C-type_lectin-like/link_sf"/>
</dbReference>
<dbReference type="Gene3D" id="3.10.100.10">
    <property type="entry name" value="Mannose-Binding Protein A, subunit A"/>
    <property type="match status" value="2"/>
</dbReference>
<dbReference type="Pfam" id="PF00059">
    <property type="entry name" value="Lectin_C"/>
    <property type="match status" value="1"/>
</dbReference>
<dbReference type="PRINTS" id="PR01504">
    <property type="entry name" value="PNCREATITSAP"/>
</dbReference>
<evidence type="ECO:0000313" key="2">
    <source>
        <dbReference type="EMBL" id="CAK6973355.1"/>
    </source>
</evidence>
<dbReference type="SMART" id="SM00034">
    <property type="entry name" value="CLECT"/>
    <property type="match status" value="1"/>
</dbReference>
<dbReference type="AlphaFoldDB" id="A0AAV1PPT9"/>
<evidence type="ECO:0000313" key="3">
    <source>
        <dbReference type="Proteomes" id="UP001314229"/>
    </source>
</evidence>
<dbReference type="SUPFAM" id="SSF56436">
    <property type="entry name" value="C-type lectin-like"/>
    <property type="match status" value="2"/>
</dbReference>
<dbReference type="PROSITE" id="PS50041">
    <property type="entry name" value="C_TYPE_LECTIN_2"/>
    <property type="match status" value="1"/>
</dbReference>
<proteinExistence type="predicted"/>
<dbReference type="InterPro" id="IPR016187">
    <property type="entry name" value="CTDL_fold"/>
</dbReference>
<reference evidence="2 3" key="1">
    <citation type="submission" date="2024-01" db="EMBL/GenBank/DDBJ databases">
        <authorList>
            <person name="Alioto T."/>
            <person name="Alioto T."/>
            <person name="Gomez Garrido J."/>
        </authorList>
    </citation>
    <scope>NUCLEOTIDE SEQUENCE [LARGE SCALE GENOMIC DNA]</scope>
</reference>
<protein>
    <submittedName>
        <fullName evidence="2">Type-2 ice-structuring protein-like</fullName>
    </submittedName>
</protein>
<dbReference type="EMBL" id="CAWUFR010000228">
    <property type="protein sequence ID" value="CAK6973355.1"/>
    <property type="molecule type" value="Genomic_DNA"/>
</dbReference>
<organism evidence="2 3">
    <name type="scientific">Scomber scombrus</name>
    <name type="common">Atlantic mackerel</name>
    <name type="synonym">Scomber vernalis</name>
    <dbReference type="NCBI Taxonomy" id="13677"/>
    <lineage>
        <taxon>Eukaryota</taxon>
        <taxon>Metazoa</taxon>
        <taxon>Chordata</taxon>
        <taxon>Craniata</taxon>
        <taxon>Vertebrata</taxon>
        <taxon>Euteleostomi</taxon>
        <taxon>Actinopterygii</taxon>
        <taxon>Neopterygii</taxon>
        <taxon>Teleostei</taxon>
        <taxon>Neoteleostei</taxon>
        <taxon>Acanthomorphata</taxon>
        <taxon>Pelagiaria</taxon>
        <taxon>Scombriformes</taxon>
        <taxon>Scombridae</taxon>
        <taxon>Scomber</taxon>
    </lineage>
</organism>
<dbReference type="InterPro" id="IPR050111">
    <property type="entry name" value="C-type_lectin/snaclec_domain"/>
</dbReference>
<feature type="domain" description="C-type lectin" evidence="1">
    <location>
        <begin position="147"/>
        <end position="265"/>
    </location>
</feature>
<accession>A0AAV1PPT9</accession>
<dbReference type="PANTHER" id="PTHR22803">
    <property type="entry name" value="MANNOSE, PHOSPHOLIPASE, LECTIN RECEPTOR RELATED"/>
    <property type="match status" value="1"/>
</dbReference>
<keyword evidence="3" id="KW-1185">Reference proteome</keyword>
<dbReference type="Proteomes" id="UP001314229">
    <property type="component" value="Unassembled WGS sequence"/>
</dbReference>
<dbReference type="CDD" id="cd00037">
    <property type="entry name" value="CLECT"/>
    <property type="match status" value="1"/>
</dbReference>
<comment type="caution">
    <text evidence="2">The sequence shown here is derived from an EMBL/GenBank/DDBJ whole genome shotgun (WGS) entry which is preliminary data.</text>
</comment>
<evidence type="ECO:0000259" key="1">
    <source>
        <dbReference type="PROSITE" id="PS50041"/>
    </source>
</evidence>